<dbReference type="EMBL" id="JAYKXP010000022">
    <property type="protein sequence ID" value="KAK7045988.1"/>
    <property type="molecule type" value="Genomic_DNA"/>
</dbReference>
<organism evidence="1 2">
    <name type="scientific">Paramarasmius palmivorus</name>
    <dbReference type="NCBI Taxonomy" id="297713"/>
    <lineage>
        <taxon>Eukaryota</taxon>
        <taxon>Fungi</taxon>
        <taxon>Dikarya</taxon>
        <taxon>Basidiomycota</taxon>
        <taxon>Agaricomycotina</taxon>
        <taxon>Agaricomycetes</taxon>
        <taxon>Agaricomycetidae</taxon>
        <taxon>Agaricales</taxon>
        <taxon>Marasmiineae</taxon>
        <taxon>Marasmiaceae</taxon>
        <taxon>Paramarasmius</taxon>
    </lineage>
</organism>
<comment type="caution">
    <text evidence="1">The sequence shown here is derived from an EMBL/GenBank/DDBJ whole genome shotgun (WGS) entry which is preliminary data.</text>
</comment>
<reference evidence="1 2" key="1">
    <citation type="submission" date="2024-01" db="EMBL/GenBank/DDBJ databases">
        <title>A draft genome for a cacao thread blight-causing isolate of Paramarasmius palmivorus.</title>
        <authorList>
            <person name="Baruah I.K."/>
            <person name="Bukari Y."/>
            <person name="Amoako-Attah I."/>
            <person name="Meinhardt L.W."/>
            <person name="Bailey B.A."/>
            <person name="Cohen S.P."/>
        </authorList>
    </citation>
    <scope>NUCLEOTIDE SEQUENCE [LARGE SCALE GENOMIC DNA]</scope>
    <source>
        <strain evidence="1 2">GH-12</strain>
    </source>
</reference>
<dbReference type="Pfam" id="PF19287">
    <property type="entry name" value="DUF5910"/>
    <property type="match status" value="1"/>
</dbReference>
<keyword evidence="2" id="KW-1185">Reference proteome</keyword>
<dbReference type="Proteomes" id="UP001383192">
    <property type="component" value="Unassembled WGS sequence"/>
</dbReference>
<proteinExistence type="predicted"/>
<sequence length="155" mass="17076">MFKYNNFIRTLVCTFVACSSLPQLDVQSPLIPKGLNVIVGFRTVTKDQADEYNKAGTPTLSQQSLGIQLGNGVYTSPKAGDWVRGPDDWFCVIFADSDKFNSAAKAWIAAKTSTGTKIWWNENEISAYIKSLGISDPSKTLRFAPMMGTTSTFRC</sequence>
<accession>A0AAW0D2W2</accession>
<evidence type="ECO:0000313" key="1">
    <source>
        <dbReference type="EMBL" id="KAK7045988.1"/>
    </source>
</evidence>
<dbReference type="InterPro" id="IPR045564">
    <property type="entry name" value="DUF5910"/>
</dbReference>
<gene>
    <name evidence="1" type="ORF">VNI00_006983</name>
</gene>
<evidence type="ECO:0000313" key="2">
    <source>
        <dbReference type="Proteomes" id="UP001383192"/>
    </source>
</evidence>
<name>A0AAW0D2W2_9AGAR</name>
<protein>
    <submittedName>
        <fullName evidence="1">Uncharacterized protein</fullName>
    </submittedName>
</protein>
<dbReference type="AlphaFoldDB" id="A0AAW0D2W2"/>